<dbReference type="PANTHER" id="PTHR37947">
    <property type="entry name" value="BLL2462 PROTEIN"/>
    <property type="match status" value="1"/>
</dbReference>
<organism evidence="4 5">
    <name type="scientific">Planctomicrobium piriforme</name>
    <dbReference type="NCBI Taxonomy" id="1576369"/>
    <lineage>
        <taxon>Bacteria</taxon>
        <taxon>Pseudomonadati</taxon>
        <taxon>Planctomycetota</taxon>
        <taxon>Planctomycetia</taxon>
        <taxon>Planctomycetales</taxon>
        <taxon>Planctomycetaceae</taxon>
        <taxon>Planctomicrobium</taxon>
    </lineage>
</organism>
<proteinExistence type="predicted"/>
<dbReference type="RefSeq" id="WP_092047914.1">
    <property type="nucleotide sequence ID" value="NZ_FOQD01000002.1"/>
</dbReference>
<dbReference type="PROSITE" id="PS50234">
    <property type="entry name" value="VWFA"/>
    <property type="match status" value="1"/>
</dbReference>
<dbReference type="Proteomes" id="UP000199518">
    <property type="component" value="Unassembled WGS sequence"/>
</dbReference>
<accession>A0A1I3CCI4</accession>
<evidence type="ECO:0000313" key="5">
    <source>
        <dbReference type="Proteomes" id="UP000199518"/>
    </source>
</evidence>
<dbReference type="EMBL" id="FOQD01000002">
    <property type="protein sequence ID" value="SFH72260.1"/>
    <property type="molecule type" value="Genomic_DNA"/>
</dbReference>
<dbReference type="STRING" id="1576369.SAMN05421753_102224"/>
<gene>
    <name evidence="4" type="ORF">SAMN05421753_102224</name>
</gene>
<keyword evidence="2" id="KW-1133">Transmembrane helix</keyword>
<dbReference type="OrthoDB" id="224647at2"/>
<evidence type="ECO:0000256" key="2">
    <source>
        <dbReference type="SAM" id="Phobius"/>
    </source>
</evidence>
<dbReference type="InterPro" id="IPR036465">
    <property type="entry name" value="vWFA_dom_sf"/>
</dbReference>
<feature type="transmembrane region" description="Helical" evidence="2">
    <location>
        <begin position="65"/>
        <end position="85"/>
    </location>
</feature>
<feature type="compositionally biased region" description="Basic and acidic residues" evidence="1">
    <location>
        <begin position="116"/>
        <end position="126"/>
    </location>
</feature>
<dbReference type="PANTHER" id="PTHR37947:SF1">
    <property type="entry name" value="BLL2462 PROTEIN"/>
    <property type="match status" value="1"/>
</dbReference>
<feature type="transmembrane region" description="Helical" evidence="2">
    <location>
        <begin position="34"/>
        <end position="53"/>
    </location>
</feature>
<dbReference type="SUPFAM" id="SSF53300">
    <property type="entry name" value="vWA-like"/>
    <property type="match status" value="1"/>
</dbReference>
<sequence>MPASVHYFPHSTLLAQAGTEFTTSTLEWDHPFAWWDWLPILLLLAAMGTTLWFGLRDGRTLARPVMLLLLALRLSVLAIALVIAFNPHTRTQTDAYRDSRVILLVDTSQSMQQPETDPRTPQEVRRSRTAAVKQLLADSPLVEKLRADHAVDVYSFSSDVSEPLLRLPSFYQADADSESPSPAKPPSSNTPPPPPAWDEILAPTGMATRLGDSLDTLLVEAKSPTLSGIVVMTDGASNSGRDVQIPRERARQQGTRLVAVGVGSTEPPLNLEIVRLVAPTDVQKGDPFEIAAQLRGTGLAGRSVHVELLQQGPSDPEPTVIFSQDQILADEGTAREVTFELKPSDAGTFDYTVRARIPDGVETREDDNQLSRSVNIFDRSMRVLIIAGGPLRDYRYARTILNRHPSMQTDVWLQSGSVGISQEAKKLLYRFPETVEALYEYDVVIAFDPDWTQLTAEQREMLSNWVANEGGGMVVVAGDVFTPNLAASPDLEGIRRLYPVLLEEVSLRLNNRETAQTAFPLSFTPEGQAAEFLKLSESDGKPVWDDFGGIFLTYPTRGAKAGTTVYAEFSDPLSRGRGGQPIVLAGQRFGQGQVLYIGSPELWRLRSLDAAYLERLWVKLARKAAEGRSKRGLQRGMFILDGREFILGQTVPLRLRALNPQFQPLVSDTITVEAFGPGGAPVVPSPELKKDPIRPAEFTGDFRPLTPGRYRLEFALPDSTERVVTEIEMQLPRQEAASLVQDVALLKRLVEGTTGQYLPIEEAAAMIPQLLPNKGERVIIDQRVKELWDRGWLMGLLVALLSLEWLARKLLKLA</sequence>
<dbReference type="InterPro" id="IPR029062">
    <property type="entry name" value="Class_I_gatase-like"/>
</dbReference>
<name>A0A1I3CCI4_9PLAN</name>
<feature type="compositionally biased region" description="Pro residues" evidence="1">
    <location>
        <begin position="182"/>
        <end position="196"/>
    </location>
</feature>
<dbReference type="Gene3D" id="3.40.50.410">
    <property type="entry name" value="von Willebrand factor, type A domain"/>
    <property type="match status" value="1"/>
</dbReference>
<dbReference type="AlphaFoldDB" id="A0A1I3CCI4"/>
<dbReference type="CDD" id="cd00198">
    <property type="entry name" value="vWFA"/>
    <property type="match status" value="1"/>
</dbReference>
<keyword evidence="2" id="KW-0812">Transmembrane</keyword>
<evidence type="ECO:0000313" key="4">
    <source>
        <dbReference type="EMBL" id="SFH72260.1"/>
    </source>
</evidence>
<dbReference type="Gene3D" id="3.40.50.880">
    <property type="match status" value="1"/>
</dbReference>
<dbReference type="Gene3D" id="2.60.40.10">
    <property type="entry name" value="Immunoglobulins"/>
    <property type="match status" value="1"/>
</dbReference>
<dbReference type="InterPro" id="IPR002035">
    <property type="entry name" value="VWF_A"/>
</dbReference>
<feature type="domain" description="VWFA" evidence="3">
    <location>
        <begin position="100"/>
        <end position="278"/>
    </location>
</feature>
<dbReference type="InterPro" id="IPR013783">
    <property type="entry name" value="Ig-like_fold"/>
</dbReference>
<protein>
    <recommendedName>
        <fullName evidence="3">VWFA domain-containing protein</fullName>
    </recommendedName>
</protein>
<keyword evidence="5" id="KW-1185">Reference proteome</keyword>
<dbReference type="SUPFAM" id="SSF52317">
    <property type="entry name" value="Class I glutamine amidotransferase-like"/>
    <property type="match status" value="1"/>
</dbReference>
<feature type="region of interest" description="Disordered" evidence="1">
    <location>
        <begin position="173"/>
        <end position="196"/>
    </location>
</feature>
<reference evidence="5" key="1">
    <citation type="submission" date="2016-10" db="EMBL/GenBank/DDBJ databases">
        <authorList>
            <person name="Varghese N."/>
            <person name="Submissions S."/>
        </authorList>
    </citation>
    <scope>NUCLEOTIDE SEQUENCE [LARGE SCALE GENOMIC DNA]</scope>
    <source>
        <strain evidence="5">DSM 26348</strain>
    </source>
</reference>
<evidence type="ECO:0000259" key="3">
    <source>
        <dbReference type="PROSITE" id="PS50234"/>
    </source>
</evidence>
<evidence type="ECO:0000256" key="1">
    <source>
        <dbReference type="SAM" id="MobiDB-lite"/>
    </source>
</evidence>
<keyword evidence="2" id="KW-0472">Membrane</keyword>
<feature type="region of interest" description="Disordered" evidence="1">
    <location>
        <begin position="108"/>
        <end position="127"/>
    </location>
</feature>